<dbReference type="PANTHER" id="PTHR10165">
    <property type="entry name" value="LIPID PHOSPHATE PHOSPHATASE"/>
    <property type="match status" value="1"/>
</dbReference>
<feature type="region of interest" description="Disordered" evidence="1">
    <location>
        <begin position="363"/>
        <end position="414"/>
    </location>
</feature>
<dbReference type="PANTHER" id="PTHR10165:SF13">
    <property type="entry name" value="PHOSPHOLIPID PHOSPHATASE-RELATED PROTEIN TYPE 4"/>
    <property type="match status" value="1"/>
</dbReference>
<dbReference type="GO" id="GO:0007165">
    <property type="term" value="P:signal transduction"/>
    <property type="evidence" value="ECO:0007669"/>
    <property type="project" value="TreeGrafter"/>
</dbReference>
<feature type="transmembrane region" description="Helical" evidence="2">
    <location>
        <begin position="45"/>
        <end position="62"/>
    </location>
</feature>
<name>A0A8B9GYQ4_ASTMX</name>
<keyword evidence="2" id="KW-0812">Transmembrane</keyword>
<keyword evidence="2" id="KW-0472">Membrane</keyword>
<dbReference type="Proteomes" id="UP000694621">
    <property type="component" value="Unplaced"/>
</dbReference>
<evidence type="ECO:0000256" key="2">
    <source>
        <dbReference type="SAM" id="Phobius"/>
    </source>
</evidence>
<evidence type="ECO:0000313" key="3">
    <source>
        <dbReference type="Ensembl" id="ENSAMXP00005004867.1"/>
    </source>
</evidence>
<dbReference type="AlphaFoldDB" id="A0A8B9GYQ4"/>
<reference evidence="3" key="1">
    <citation type="submission" date="2025-08" db="UniProtKB">
        <authorList>
            <consortium name="Ensembl"/>
        </authorList>
    </citation>
    <scope>IDENTIFICATION</scope>
</reference>
<evidence type="ECO:0000313" key="4">
    <source>
        <dbReference type="Proteomes" id="UP000694621"/>
    </source>
</evidence>
<feature type="transmembrane region" description="Helical" evidence="2">
    <location>
        <begin position="20"/>
        <end position="38"/>
    </location>
</feature>
<dbReference type="InterPro" id="IPR043216">
    <property type="entry name" value="PAP-like"/>
</dbReference>
<evidence type="ECO:0000256" key="1">
    <source>
        <dbReference type="SAM" id="MobiDB-lite"/>
    </source>
</evidence>
<organism evidence="3 4">
    <name type="scientific">Astyanax mexicanus</name>
    <name type="common">Blind cave fish</name>
    <name type="synonym">Astyanax fasciatus mexicanus</name>
    <dbReference type="NCBI Taxonomy" id="7994"/>
    <lineage>
        <taxon>Eukaryota</taxon>
        <taxon>Metazoa</taxon>
        <taxon>Chordata</taxon>
        <taxon>Craniata</taxon>
        <taxon>Vertebrata</taxon>
        <taxon>Euteleostomi</taxon>
        <taxon>Actinopterygii</taxon>
        <taxon>Neopterygii</taxon>
        <taxon>Teleostei</taxon>
        <taxon>Ostariophysi</taxon>
        <taxon>Characiformes</taxon>
        <taxon>Characoidei</taxon>
        <taxon>Acestrorhamphidae</taxon>
        <taxon>Acestrorhamphinae</taxon>
        <taxon>Astyanax</taxon>
    </lineage>
</organism>
<sequence>YISMYFNATLTDSSKLLKPLLVFSFIMCGVICGLTRIIQFKNHAIDVYCGFLIGGGIAIYLVRQSTDHLQRAAPFPQAPEEPISRRHAAIHSSMDSTRSKQLLSQWKSKNENRKLSLQAMEVEADPGRSPQRSMELRCSSEPAAMGMEMGGPASQYMKLAASSVPLPNHNHNGGGGMVGGARVSMQSRPGSSQLVHIPEETQENASDGGGGNSARSKWMKVAEKSTVCRTNSQPRIMQVIAMSKQQGMLHGSPKSESSTLSCTGSIRYKALMDQEPNAGIVHVEAHPESRPMVKMEGGGSWRWKPPQERGSIRQSFELNDLNRDSESCDSLKDGYGSAITTIRVTPVETSSEAASETLSIASSRDSTLQRRKNNSVSVNVSMLPDRGPSPDNTRNLPHFFKHSPTPPPTVTFKE</sequence>
<protein>
    <submittedName>
        <fullName evidence="3">Phospholipid phosphatase related 4a</fullName>
    </submittedName>
</protein>
<proteinExistence type="predicted"/>
<dbReference type="GO" id="GO:0005886">
    <property type="term" value="C:plasma membrane"/>
    <property type="evidence" value="ECO:0007669"/>
    <property type="project" value="TreeGrafter"/>
</dbReference>
<dbReference type="GO" id="GO:0007409">
    <property type="term" value="P:axonogenesis"/>
    <property type="evidence" value="ECO:0007669"/>
    <property type="project" value="TreeGrafter"/>
</dbReference>
<dbReference type="GO" id="GO:0008195">
    <property type="term" value="F:phosphatidate phosphatase activity"/>
    <property type="evidence" value="ECO:0007669"/>
    <property type="project" value="TreeGrafter"/>
</dbReference>
<dbReference type="GO" id="GO:0046839">
    <property type="term" value="P:phospholipid dephosphorylation"/>
    <property type="evidence" value="ECO:0007669"/>
    <property type="project" value="TreeGrafter"/>
</dbReference>
<keyword evidence="2" id="KW-1133">Transmembrane helix</keyword>
<feature type="compositionally biased region" description="Pro residues" evidence="1">
    <location>
        <begin position="404"/>
        <end position="414"/>
    </location>
</feature>
<dbReference type="Ensembl" id="ENSAMXT00005005591.1">
    <property type="protein sequence ID" value="ENSAMXP00005004867.1"/>
    <property type="gene ID" value="ENSAMXG00005003057.1"/>
</dbReference>
<dbReference type="GO" id="GO:0006644">
    <property type="term" value="P:phospholipid metabolic process"/>
    <property type="evidence" value="ECO:0007669"/>
    <property type="project" value="InterPro"/>
</dbReference>
<accession>A0A8B9GYQ4</accession>